<dbReference type="PANTHER" id="PTHR45339">
    <property type="entry name" value="HYBRID SIGNAL TRANSDUCTION HISTIDINE KINASE J"/>
    <property type="match status" value="1"/>
</dbReference>
<keyword evidence="10 15" id="KW-1133">Transmembrane helix</keyword>
<dbReference type="RefSeq" id="WP_048363070.1">
    <property type="nucleotide sequence ID" value="NZ_JYLF01000002.1"/>
</dbReference>
<dbReference type="EC" id="2.7.13.3" evidence="3"/>
<keyword evidence="7" id="KW-0547">Nucleotide-binding</keyword>
<dbReference type="InterPro" id="IPR036097">
    <property type="entry name" value="HisK_dim/P_sf"/>
</dbReference>
<dbReference type="SMART" id="SM00388">
    <property type="entry name" value="HisKA"/>
    <property type="match status" value="1"/>
</dbReference>
<evidence type="ECO:0000256" key="1">
    <source>
        <dbReference type="ARBA" id="ARBA00000085"/>
    </source>
</evidence>
<feature type="coiled-coil region" evidence="14">
    <location>
        <begin position="440"/>
        <end position="467"/>
    </location>
</feature>
<dbReference type="InterPro" id="IPR036890">
    <property type="entry name" value="HATPase_C_sf"/>
</dbReference>
<keyword evidence="5" id="KW-0808">Transferase</keyword>
<dbReference type="SUPFAM" id="SSF47384">
    <property type="entry name" value="Homodimeric domain of signal transducing histidine kinase"/>
    <property type="match status" value="1"/>
</dbReference>
<organism evidence="18 19">
    <name type="scientific">Pseudomonas weihenstephanensis</name>
    <dbReference type="NCBI Taxonomy" id="1608994"/>
    <lineage>
        <taxon>Bacteria</taxon>
        <taxon>Pseudomonadati</taxon>
        <taxon>Pseudomonadota</taxon>
        <taxon>Gammaproteobacteria</taxon>
        <taxon>Pseudomonadales</taxon>
        <taxon>Pseudomonadaceae</taxon>
        <taxon>Pseudomonas</taxon>
    </lineage>
</organism>
<dbReference type="Gene3D" id="3.30.565.10">
    <property type="entry name" value="Histidine kinase-like ATPase, C-terminal domain"/>
    <property type="match status" value="1"/>
</dbReference>
<evidence type="ECO:0000256" key="14">
    <source>
        <dbReference type="SAM" id="Coils"/>
    </source>
</evidence>
<evidence type="ECO:0000256" key="6">
    <source>
        <dbReference type="ARBA" id="ARBA00022692"/>
    </source>
</evidence>
<evidence type="ECO:0000256" key="10">
    <source>
        <dbReference type="ARBA" id="ARBA00022989"/>
    </source>
</evidence>
<evidence type="ECO:0000256" key="3">
    <source>
        <dbReference type="ARBA" id="ARBA00012438"/>
    </source>
</evidence>
<dbReference type="Pfam" id="PF02518">
    <property type="entry name" value="HATPase_c"/>
    <property type="match status" value="1"/>
</dbReference>
<dbReference type="FunFam" id="1.10.287.130:FF:000004">
    <property type="entry name" value="Ethylene receptor 1"/>
    <property type="match status" value="1"/>
</dbReference>
<dbReference type="InterPro" id="IPR005467">
    <property type="entry name" value="His_kinase_dom"/>
</dbReference>
<dbReference type="GO" id="GO:0016020">
    <property type="term" value="C:membrane"/>
    <property type="evidence" value="ECO:0007669"/>
    <property type="project" value="UniProtKB-SubCell"/>
</dbReference>
<evidence type="ECO:0000256" key="5">
    <source>
        <dbReference type="ARBA" id="ARBA00022679"/>
    </source>
</evidence>
<dbReference type="InterPro" id="IPR001789">
    <property type="entry name" value="Sig_transdc_resp-reg_receiver"/>
</dbReference>
<name>A0A0J6IQL7_9PSED</name>
<dbReference type="Pfam" id="PF00512">
    <property type="entry name" value="HisKA"/>
    <property type="match status" value="1"/>
</dbReference>
<dbReference type="PANTHER" id="PTHR45339:SF1">
    <property type="entry name" value="HYBRID SIGNAL TRANSDUCTION HISTIDINE KINASE J"/>
    <property type="match status" value="1"/>
</dbReference>
<reference evidence="18 19" key="1">
    <citation type="submission" date="2015-02" db="EMBL/GenBank/DDBJ databases">
        <title>Pseudomonas helleri sp. nov. and Pseudomonas weihenstephanensis sp. nov., isolated from raw cows milk.</title>
        <authorList>
            <person name="von Neubeck M."/>
            <person name="Huptas C."/>
            <person name="Wenning M."/>
            <person name="Scherer S."/>
        </authorList>
    </citation>
    <scope>NUCLEOTIDE SEQUENCE [LARGE SCALE GENOMIC DNA]</scope>
    <source>
        <strain evidence="18 19">DSM 29166</strain>
    </source>
</reference>
<keyword evidence="11" id="KW-0902">Two-component regulatory system</keyword>
<dbReference type="SMART" id="SM00448">
    <property type="entry name" value="REC"/>
    <property type="match status" value="1"/>
</dbReference>
<dbReference type="Pfam" id="PF00072">
    <property type="entry name" value="Response_reg"/>
    <property type="match status" value="1"/>
</dbReference>
<dbReference type="SUPFAM" id="SSF52172">
    <property type="entry name" value="CheY-like"/>
    <property type="match status" value="1"/>
</dbReference>
<feature type="transmembrane region" description="Helical" evidence="15">
    <location>
        <begin position="23"/>
        <end position="43"/>
    </location>
</feature>
<dbReference type="SMART" id="SM00387">
    <property type="entry name" value="HATPase_c"/>
    <property type="match status" value="1"/>
</dbReference>
<keyword evidence="4 13" id="KW-0597">Phosphoprotein</keyword>
<dbReference type="EMBL" id="JYLF01000002">
    <property type="protein sequence ID" value="KMN14533.1"/>
    <property type="molecule type" value="Genomic_DNA"/>
</dbReference>
<accession>A0A0J6IQL7</accession>
<evidence type="ECO:0000256" key="9">
    <source>
        <dbReference type="ARBA" id="ARBA00022840"/>
    </source>
</evidence>
<dbReference type="InterPro" id="IPR004358">
    <property type="entry name" value="Sig_transdc_His_kin-like_C"/>
</dbReference>
<keyword evidence="9" id="KW-0067">ATP-binding</keyword>
<dbReference type="PATRIC" id="fig|1608994.3.peg.1448"/>
<evidence type="ECO:0000256" key="2">
    <source>
        <dbReference type="ARBA" id="ARBA00004370"/>
    </source>
</evidence>
<evidence type="ECO:0000256" key="15">
    <source>
        <dbReference type="SAM" id="Phobius"/>
    </source>
</evidence>
<comment type="caution">
    <text evidence="18">The sequence shown here is derived from an EMBL/GenBank/DDBJ whole genome shotgun (WGS) entry which is preliminary data.</text>
</comment>
<dbReference type="SUPFAM" id="SSF55874">
    <property type="entry name" value="ATPase domain of HSP90 chaperone/DNA topoisomerase II/histidine kinase"/>
    <property type="match status" value="1"/>
</dbReference>
<dbReference type="CDD" id="cd16922">
    <property type="entry name" value="HATPase_EvgS-ArcB-TorS-like"/>
    <property type="match status" value="1"/>
</dbReference>
<dbReference type="InterPro" id="IPR003661">
    <property type="entry name" value="HisK_dim/P_dom"/>
</dbReference>
<dbReference type="InterPro" id="IPR003594">
    <property type="entry name" value="HATPase_dom"/>
</dbReference>
<dbReference type="InterPro" id="IPR011006">
    <property type="entry name" value="CheY-like_superfamily"/>
</dbReference>
<protein>
    <recommendedName>
        <fullName evidence="3">histidine kinase</fullName>
        <ecNumber evidence="3">2.7.13.3</ecNumber>
    </recommendedName>
</protein>
<dbReference type="InterPro" id="IPR035965">
    <property type="entry name" value="PAS-like_dom_sf"/>
</dbReference>
<dbReference type="FunFam" id="3.30.565.10:FF:000010">
    <property type="entry name" value="Sensor histidine kinase RcsC"/>
    <property type="match status" value="1"/>
</dbReference>
<keyword evidence="12 15" id="KW-0472">Membrane</keyword>
<dbReference type="Gene3D" id="3.40.50.2300">
    <property type="match status" value="1"/>
</dbReference>
<comment type="subcellular location">
    <subcellularLocation>
        <location evidence="2">Membrane</location>
    </subcellularLocation>
</comment>
<evidence type="ECO:0000259" key="17">
    <source>
        <dbReference type="PROSITE" id="PS50110"/>
    </source>
</evidence>
<evidence type="ECO:0000259" key="16">
    <source>
        <dbReference type="PROSITE" id="PS50109"/>
    </source>
</evidence>
<evidence type="ECO:0000256" key="8">
    <source>
        <dbReference type="ARBA" id="ARBA00022777"/>
    </source>
</evidence>
<dbReference type="SUPFAM" id="SSF55785">
    <property type="entry name" value="PYP-like sensor domain (PAS domain)"/>
    <property type="match status" value="1"/>
</dbReference>
<keyword evidence="14" id="KW-0175">Coiled coil</keyword>
<evidence type="ECO:0000256" key="4">
    <source>
        <dbReference type="ARBA" id="ARBA00022553"/>
    </source>
</evidence>
<sequence length="943" mass="104216">MKLKQFFRPLDASFSTSIAARTLLRSFFVALLLSLFGGLYVYLNSSFDREISQRRGYMSGAILEAQRFFTGHEILLKSLSLSAVRNNKPAVMEPEEDSDEFQLVLGEGAHSWSLWQTSRELDYLRSKKINLLYVKAGSVVQAERLTQTALNPVAVDQDVLRQLKALEHSQVSVVGEHWFNATPNLVLTENSALYLFTLLDKRDPASGWLGLEIEGTDISAAMDRKYAGDFVVLNAQGEEIFASALNPGLRQALKSFAGDKHFGFTGEGVWPDYLIMRNQLGYADLNVVYSMEFGHLLLAMREPLLIGLLLAVGCTLALGLLVRRIERQLINPAINRKQALIESEAFSRAVIQTAPVALCVLRRANGAVVLENTLAQQWLGRGRERDALCHDWIDQAYHGDGLPRVDEFSVAGRHLHISCVATRYKGEDVLLCAFSDISAHKDVELALEQAKREADKANEAKTLFLATMSHEIRTPLYGALGTLELLSRTQLNPRQKEYLHAIQNSSSTLLQLICDVLDVSKIEAGQLVLEVNEFAPLDLIQDVVNGYSAAAQSKGLQLYAHIDPQLPEQLIGDGPRIRQILNNLLSNAVKFTESGQIVVRVKVESRNDERVTVLWQVTDTGQGIAQQDQPFLFDPFYQTGTRANVITGTGLGLSICQRLMYLMSGSMRVVSEPGLGSSFTLSLPLEQGYAPRITTPVELLPETVFVVSSMPEMAENISGWLSRWGARAQVLRPGMDISDRNAVLVEIHPGDCTHNHELEWPGPVVVACGSVCFAQPEQETPQWHVNLSYLQDLRRAVSQAQGLSPYARPAGLATSVFKPLGLHVLVVEDNAISQLILKDQLEELGCTVDLASDGLEALALWQPATFDRVLTDVNMPRMNGYELAAQLRQLDSSVPIIGATANAQHEERARCLAVGMNECLVKPFGLSALFTCLEQTQRKPHAV</sequence>
<evidence type="ECO:0000256" key="12">
    <source>
        <dbReference type="ARBA" id="ARBA00023136"/>
    </source>
</evidence>
<dbReference type="CDD" id="cd17546">
    <property type="entry name" value="REC_hyHK_CKI1_RcsC-like"/>
    <property type="match status" value="1"/>
</dbReference>
<dbReference type="AlphaFoldDB" id="A0A0J6IQL7"/>
<feature type="domain" description="Response regulatory" evidence="17">
    <location>
        <begin position="823"/>
        <end position="937"/>
    </location>
</feature>
<keyword evidence="8 18" id="KW-0418">Kinase</keyword>
<dbReference type="STRING" id="1608994.TU86_04290"/>
<comment type="catalytic activity">
    <reaction evidence="1">
        <text>ATP + protein L-histidine = ADP + protein N-phospho-L-histidine.</text>
        <dbReference type="EC" id="2.7.13.3"/>
    </reaction>
</comment>
<evidence type="ECO:0000256" key="7">
    <source>
        <dbReference type="ARBA" id="ARBA00022741"/>
    </source>
</evidence>
<dbReference type="PRINTS" id="PR00344">
    <property type="entry name" value="BCTRLSENSOR"/>
</dbReference>
<gene>
    <name evidence="18" type="ORF">TU86_04290</name>
</gene>
<evidence type="ECO:0000256" key="13">
    <source>
        <dbReference type="PROSITE-ProRule" id="PRU00169"/>
    </source>
</evidence>
<dbReference type="CDD" id="cd00082">
    <property type="entry name" value="HisKA"/>
    <property type="match status" value="1"/>
</dbReference>
<dbReference type="GO" id="GO:0005524">
    <property type="term" value="F:ATP binding"/>
    <property type="evidence" value="ECO:0007669"/>
    <property type="project" value="UniProtKB-KW"/>
</dbReference>
<evidence type="ECO:0000313" key="19">
    <source>
        <dbReference type="Proteomes" id="UP000036325"/>
    </source>
</evidence>
<evidence type="ECO:0000313" key="18">
    <source>
        <dbReference type="EMBL" id="KMN14533.1"/>
    </source>
</evidence>
<feature type="modified residue" description="4-aspartylphosphate" evidence="13">
    <location>
        <position position="872"/>
    </location>
</feature>
<dbReference type="Proteomes" id="UP000036325">
    <property type="component" value="Unassembled WGS sequence"/>
</dbReference>
<dbReference type="PROSITE" id="PS50109">
    <property type="entry name" value="HIS_KIN"/>
    <property type="match status" value="1"/>
</dbReference>
<feature type="domain" description="Histidine kinase" evidence="16">
    <location>
        <begin position="467"/>
        <end position="687"/>
    </location>
</feature>
<dbReference type="Gene3D" id="1.10.287.130">
    <property type="match status" value="1"/>
</dbReference>
<evidence type="ECO:0000256" key="11">
    <source>
        <dbReference type="ARBA" id="ARBA00023012"/>
    </source>
</evidence>
<dbReference type="OrthoDB" id="9770795at2"/>
<proteinExistence type="predicted"/>
<dbReference type="GO" id="GO:0000155">
    <property type="term" value="F:phosphorelay sensor kinase activity"/>
    <property type="evidence" value="ECO:0007669"/>
    <property type="project" value="InterPro"/>
</dbReference>
<keyword evidence="6 15" id="KW-0812">Transmembrane</keyword>
<dbReference type="PROSITE" id="PS50110">
    <property type="entry name" value="RESPONSE_REGULATORY"/>
    <property type="match status" value="1"/>
</dbReference>